<comment type="caution">
    <text evidence="2">The sequence shown here is derived from an EMBL/GenBank/DDBJ whole genome shotgun (WGS) entry which is preliminary data.</text>
</comment>
<dbReference type="OrthoDB" id="1739442at2"/>
<evidence type="ECO:0000256" key="1">
    <source>
        <dbReference type="SAM" id="Phobius"/>
    </source>
</evidence>
<organism evidence="2 3">
    <name type="scientific">Acetonema longum DSM 6540</name>
    <dbReference type="NCBI Taxonomy" id="1009370"/>
    <lineage>
        <taxon>Bacteria</taxon>
        <taxon>Bacillati</taxon>
        <taxon>Bacillota</taxon>
        <taxon>Negativicutes</taxon>
        <taxon>Acetonemataceae</taxon>
        <taxon>Acetonema</taxon>
    </lineage>
</organism>
<accession>F7NIA9</accession>
<dbReference type="InterPro" id="IPR025373">
    <property type="entry name" value="DUF4363"/>
</dbReference>
<gene>
    <name evidence="2" type="ORF">ALO_09039</name>
</gene>
<dbReference type="Pfam" id="PF14276">
    <property type="entry name" value="DUF4363"/>
    <property type="match status" value="1"/>
</dbReference>
<keyword evidence="3" id="KW-1185">Reference proteome</keyword>
<name>F7NIA9_9FIRM</name>
<dbReference type="EMBL" id="AFGF01000072">
    <property type="protein sequence ID" value="EGO64215.1"/>
    <property type="molecule type" value="Genomic_DNA"/>
</dbReference>
<dbReference type="AlphaFoldDB" id="F7NIA9"/>
<sequence>MNKIISYLTIYGLLGLFILIMNSGVFLKNPMGEEDDVLGYLETVGENVQAEQWNDAGRNAAKLTKAWDAVAKRVQFSVERNEMGAFSVSLARLQGLILARNQAGALAELYEAREHWDNLGN</sequence>
<dbReference type="Proteomes" id="UP000003240">
    <property type="component" value="Unassembled WGS sequence"/>
</dbReference>
<keyword evidence="1" id="KW-1133">Transmembrane helix</keyword>
<evidence type="ECO:0000313" key="3">
    <source>
        <dbReference type="Proteomes" id="UP000003240"/>
    </source>
</evidence>
<evidence type="ECO:0008006" key="4">
    <source>
        <dbReference type="Google" id="ProtNLM"/>
    </source>
</evidence>
<proteinExistence type="predicted"/>
<feature type="transmembrane region" description="Helical" evidence="1">
    <location>
        <begin position="6"/>
        <end position="27"/>
    </location>
</feature>
<protein>
    <recommendedName>
        <fullName evidence="4">DUF4363 domain-containing protein</fullName>
    </recommendedName>
</protein>
<reference evidence="2 3" key="1">
    <citation type="journal article" date="2011" name="EMBO J.">
        <title>Structural diversity of bacterial flagellar motors.</title>
        <authorList>
            <person name="Chen S."/>
            <person name="Beeby M."/>
            <person name="Murphy G.E."/>
            <person name="Leadbetter J.R."/>
            <person name="Hendrixson D.R."/>
            <person name="Briegel A."/>
            <person name="Li Z."/>
            <person name="Shi J."/>
            <person name="Tocheva E.I."/>
            <person name="Muller A."/>
            <person name="Dobro M.J."/>
            <person name="Jensen G.J."/>
        </authorList>
    </citation>
    <scope>NUCLEOTIDE SEQUENCE [LARGE SCALE GENOMIC DNA]</scope>
    <source>
        <strain evidence="2 3">DSM 6540</strain>
    </source>
</reference>
<dbReference type="eggNOG" id="ENOG5032YCW">
    <property type="taxonomic scope" value="Bacteria"/>
</dbReference>
<dbReference type="STRING" id="1009370.ALO_09039"/>
<evidence type="ECO:0000313" key="2">
    <source>
        <dbReference type="EMBL" id="EGO64215.1"/>
    </source>
</evidence>
<keyword evidence="1" id="KW-0812">Transmembrane</keyword>
<keyword evidence="1" id="KW-0472">Membrane</keyword>
<dbReference type="RefSeq" id="WP_004094884.1">
    <property type="nucleotide sequence ID" value="NZ_AFGF01000072.1"/>
</dbReference>